<comment type="pathway">
    <text evidence="3 19">Cofactor biosynthesis; adenosylcobalamin biosynthesis; adenosylcobalamin from cob(II)yrinate a,c-diamide: step 7/7.</text>
</comment>
<dbReference type="PANTHER" id="PTHR34148:SF1">
    <property type="entry name" value="ADENOSYLCOBINAMIDE-GDP RIBAZOLETRANSFERASE"/>
    <property type="match status" value="1"/>
</dbReference>
<comment type="function">
    <text evidence="14 19">Joins adenosylcobinamide-GDP and alpha-ribazole to generate adenosylcobalamin (Ado-cobalamin). Also synthesizes adenosylcobalamin 5'-phosphate from adenosylcobinamide-GDP and alpha-ribazole 5'-phosphate.</text>
</comment>
<evidence type="ECO:0000313" key="21">
    <source>
        <dbReference type="Proteomes" id="UP000249239"/>
    </source>
</evidence>
<evidence type="ECO:0000256" key="11">
    <source>
        <dbReference type="ARBA" id="ARBA00022842"/>
    </source>
</evidence>
<dbReference type="RefSeq" id="WP_221621355.1">
    <property type="nucleotide sequence ID" value="NZ_QKZK01000022.1"/>
</dbReference>
<feature type="transmembrane region" description="Helical" evidence="19">
    <location>
        <begin position="111"/>
        <end position="130"/>
    </location>
</feature>
<dbReference type="GO" id="GO:0005886">
    <property type="term" value="C:plasma membrane"/>
    <property type="evidence" value="ECO:0007669"/>
    <property type="project" value="UniProtKB-SubCell"/>
</dbReference>
<evidence type="ECO:0000256" key="3">
    <source>
        <dbReference type="ARBA" id="ARBA00004663"/>
    </source>
</evidence>
<evidence type="ECO:0000256" key="10">
    <source>
        <dbReference type="ARBA" id="ARBA00022692"/>
    </source>
</evidence>
<keyword evidence="21" id="KW-1185">Reference proteome</keyword>
<dbReference type="EC" id="2.7.8.26" evidence="5 19"/>
<comment type="similarity">
    <text evidence="4 19">Belongs to the CobS family.</text>
</comment>
<dbReference type="Pfam" id="PF02654">
    <property type="entry name" value="CobS"/>
    <property type="match status" value="1"/>
</dbReference>
<evidence type="ECO:0000256" key="12">
    <source>
        <dbReference type="ARBA" id="ARBA00022989"/>
    </source>
</evidence>
<comment type="catalytic activity">
    <reaction evidence="18 19">
        <text>alpha-ribazole 5'-phosphate + adenosylcob(III)inamide-GDP = adenosylcob(III)alamin 5'-phosphate + GMP + H(+)</text>
        <dbReference type="Rhea" id="RHEA:23560"/>
        <dbReference type="ChEBI" id="CHEBI:15378"/>
        <dbReference type="ChEBI" id="CHEBI:57918"/>
        <dbReference type="ChEBI" id="CHEBI:58115"/>
        <dbReference type="ChEBI" id="CHEBI:60487"/>
        <dbReference type="ChEBI" id="CHEBI:60493"/>
        <dbReference type="EC" id="2.7.8.26"/>
    </reaction>
</comment>
<dbReference type="GO" id="GO:0008818">
    <property type="term" value="F:cobalamin 5'-phosphate synthase activity"/>
    <property type="evidence" value="ECO:0007669"/>
    <property type="project" value="UniProtKB-UniRule"/>
</dbReference>
<dbReference type="UniPathway" id="UPA00148">
    <property type="reaction ID" value="UER00238"/>
</dbReference>
<keyword evidence="13 19" id="KW-0472">Membrane</keyword>
<keyword evidence="8 19" id="KW-0169">Cobalamin biosynthesis</keyword>
<comment type="caution">
    <text evidence="20">The sequence shown here is derived from an EMBL/GenBank/DDBJ whole genome shotgun (WGS) entry which is preliminary data.</text>
</comment>
<evidence type="ECO:0000256" key="19">
    <source>
        <dbReference type="HAMAP-Rule" id="MF_00719"/>
    </source>
</evidence>
<feature type="transmembrane region" description="Helical" evidence="19">
    <location>
        <begin position="38"/>
        <end position="57"/>
    </location>
</feature>
<dbReference type="GO" id="GO:0009236">
    <property type="term" value="P:cobalamin biosynthetic process"/>
    <property type="evidence" value="ECO:0007669"/>
    <property type="project" value="UniProtKB-UniRule"/>
</dbReference>
<evidence type="ECO:0000256" key="7">
    <source>
        <dbReference type="ARBA" id="ARBA00022475"/>
    </source>
</evidence>
<evidence type="ECO:0000256" key="13">
    <source>
        <dbReference type="ARBA" id="ARBA00023136"/>
    </source>
</evidence>
<evidence type="ECO:0000313" key="20">
    <source>
        <dbReference type="EMBL" id="PZX13845.1"/>
    </source>
</evidence>
<evidence type="ECO:0000256" key="4">
    <source>
        <dbReference type="ARBA" id="ARBA00010561"/>
    </source>
</evidence>
<accession>A0A2W7N0C8</accession>
<dbReference type="InterPro" id="IPR003805">
    <property type="entry name" value="CobS"/>
</dbReference>
<evidence type="ECO:0000256" key="14">
    <source>
        <dbReference type="ARBA" id="ARBA00025228"/>
    </source>
</evidence>
<comment type="cofactor">
    <cofactor evidence="1 19">
        <name>Mg(2+)</name>
        <dbReference type="ChEBI" id="CHEBI:18420"/>
    </cofactor>
</comment>
<comment type="catalytic activity">
    <reaction evidence="17 19">
        <text>alpha-ribazole + adenosylcob(III)inamide-GDP = adenosylcob(III)alamin + GMP + H(+)</text>
        <dbReference type="Rhea" id="RHEA:16049"/>
        <dbReference type="ChEBI" id="CHEBI:10329"/>
        <dbReference type="ChEBI" id="CHEBI:15378"/>
        <dbReference type="ChEBI" id="CHEBI:18408"/>
        <dbReference type="ChEBI" id="CHEBI:58115"/>
        <dbReference type="ChEBI" id="CHEBI:60487"/>
        <dbReference type="EC" id="2.7.8.26"/>
    </reaction>
</comment>
<evidence type="ECO:0000256" key="1">
    <source>
        <dbReference type="ARBA" id="ARBA00001946"/>
    </source>
</evidence>
<dbReference type="AlphaFoldDB" id="A0A2W7N0C8"/>
<sequence>MNMIRNQWALFATALMFFTRIPVSVPYSQELLNRCNRYFPLVGMLVGGIGAGVFWGASLILPSSVAVLLSMVATVLVTGAFHEDGFADVCDGFGGGWTKARVLEIMKDSRVGAYGVIGMFFLLGVKFVALREIPDKIIPATLIAGHTLSRLMAVMTMHGLEYVREDESSKSKPVTKNIQGGDLLIAIISALLVLFLFYSWWFALLPFVMLISKFFVDAWFKRRIGGYTGDCLGTVQQITEVVAYLAVLVILEFS</sequence>
<reference evidence="20 21" key="1">
    <citation type="submission" date="2018-06" db="EMBL/GenBank/DDBJ databases">
        <title>Genomic Encyclopedia of Archaeal and Bacterial Type Strains, Phase II (KMG-II): from individual species to whole genera.</title>
        <authorList>
            <person name="Goeker M."/>
        </authorList>
    </citation>
    <scope>NUCLEOTIDE SEQUENCE [LARGE SCALE GENOMIC DNA]</scope>
    <source>
        <strain evidence="20 21">DSM 6779</strain>
    </source>
</reference>
<dbReference type="GO" id="GO:0051073">
    <property type="term" value="F:adenosylcobinamide-GDP ribazoletransferase activity"/>
    <property type="evidence" value="ECO:0007669"/>
    <property type="project" value="UniProtKB-UniRule"/>
</dbReference>
<comment type="subcellular location">
    <subcellularLocation>
        <location evidence="2 19">Cell membrane</location>
        <topology evidence="2 19">Multi-pass membrane protein</topology>
    </subcellularLocation>
</comment>
<evidence type="ECO:0000256" key="9">
    <source>
        <dbReference type="ARBA" id="ARBA00022679"/>
    </source>
</evidence>
<evidence type="ECO:0000256" key="16">
    <source>
        <dbReference type="ARBA" id="ARBA00032853"/>
    </source>
</evidence>
<feature type="transmembrane region" description="Helical" evidence="19">
    <location>
        <begin position="183"/>
        <end position="216"/>
    </location>
</feature>
<evidence type="ECO:0000256" key="8">
    <source>
        <dbReference type="ARBA" id="ARBA00022573"/>
    </source>
</evidence>
<gene>
    <name evidence="19" type="primary">cobS</name>
    <name evidence="20" type="ORF">LX69_02525</name>
</gene>
<name>A0A2W7N0C8_9BACT</name>
<proteinExistence type="inferred from homology"/>
<dbReference type="Proteomes" id="UP000249239">
    <property type="component" value="Unassembled WGS sequence"/>
</dbReference>
<keyword evidence="7 19" id="KW-1003">Cell membrane</keyword>
<evidence type="ECO:0000256" key="17">
    <source>
        <dbReference type="ARBA" id="ARBA00048623"/>
    </source>
</evidence>
<dbReference type="EMBL" id="QKZK01000022">
    <property type="protein sequence ID" value="PZX13845.1"/>
    <property type="molecule type" value="Genomic_DNA"/>
</dbReference>
<dbReference type="PANTHER" id="PTHR34148">
    <property type="entry name" value="ADENOSYLCOBINAMIDE-GDP RIBAZOLETRANSFERASE"/>
    <property type="match status" value="1"/>
</dbReference>
<keyword evidence="11 19" id="KW-0460">Magnesium</keyword>
<dbReference type="NCBIfam" id="TIGR00317">
    <property type="entry name" value="cobS"/>
    <property type="match status" value="1"/>
</dbReference>
<keyword evidence="9 19" id="KW-0808">Transferase</keyword>
<dbReference type="NCBIfam" id="NF001277">
    <property type="entry name" value="PRK00235.1-3"/>
    <property type="match status" value="1"/>
</dbReference>
<dbReference type="HAMAP" id="MF_00719">
    <property type="entry name" value="CobS"/>
    <property type="match status" value="1"/>
</dbReference>
<evidence type="ECO:0000256" key="5">
    <source>
        <dbReference type="ARBA" id="ARBA00013200"/>
    </source>
</evidence>
<keyword evidence="12 19" id="KW-1133">Transmembrane helix</keyword>
<evidence type="ECO:0000256" key="15">
    <source>
        <dbReference type="ARBA" id="ARBA00032605"/>
    </source>
</evidence>
<keyword evidence="10 19" id="KW-0812">Transmembrane</keyword>
<evidence type="ECO:0000256" key="6">
    <source>
        <dbReference type="ARBA" id="ARBA00015850"/>
    </source>
</evidence>
<evidence type="ECO:0000256" key="18">
    <source>
        <dbReference type="ARBA" id="ARBA00049504"/>
    </source>
</evidence>
<organism evidence="20 21">
    <name type="scientific">Breznakibacter xylanolyticus</name>
    <dbReference type="NCBI Taxonomy" id="990"/>
    <lineage>
        <taxon>Bacteria</taxon>
        <taxon>Pseudomonadati</taxon>
        <taxon>Bacteroidota</taxon>
        <taxon>Bacteroidia</taxon>
        <taxon>Marinilabiliales</taxon>
        <taxon>Marinilabiliaceae</taxon>
        <taxon>Breznakibacter</taxon>
    </lineage>
</organism>
<comment type="caution">
    <text evidence="19">Lacks conserved residue(s) required for the propagation of feature annotation.</text>
</comment>
<protein>
    <recommendedName>
        <fullName evidence="6 19">Adenosylcobinamide-GDP ribazoletransferase</fullName>
        <ecNumber evidence="5 19">2.7.8.26</ecNumber>
    </recommendedName>
    <alternativeName>
        <fullName evidence="16 19">Cobalamin synthase</fullName>
    </alternativeName>
    <alternativeName>
        <fullName evidence="15 19">Cobalamin-5'-phosphate synthase</fullName>
    </alternativeName>
</protein>
<evidence type="ECO:0000256" key="2">
    <source>
        <dbReference type="ARBA" id="ARBA00004651"/>
    </source>
</evidence>